<feature type="chain" id="PRO_5032302600" evidence="2">
    <location>
        <begin position="21"/>
        <end position="156"/>
    </location>
</feature>
<dbReference type="Proteomes" id="UP000618051">
    <property type="component" value="Unassembled WGS sequence"/>
</dbReference>
<keyword evidence="2" id="KW-0732">Signal</keyword>
<keyword evidence="5" id="KW-1185">Reference proteome</keyword>
<feature type="signal peptide" evidence="2">
    <location>
        <begin position="1"/>
        <end position="20"/>
    </location>
</feature>
<evidence type="ECO:0000313" key="4">
    <source>
        <dbReference type="EMBL" id="KAI1230662.1"/>
    </source>
</evidence>
<accession>A0A835NDL4</accession>
<sequence>MGLWKVVAAVTLVVAVVVVAVTVPTLLCHSCGGQDRNSTAELQKALDVTNRSLAVSRGRWQRCMEELEELRGQGLELERALADVTRLEEQNRALGTEMTRQREQLEEEQSLRAQLQMQIRLLREQLQDVRSQRSTGDRPAVSPGVPMLLLLGMLLL</sequence>
<name>A0A835NDL4_9PASS</name>
<dbReference type="EMBL" id="JADDUC010000441">
    <property type="protein sequence ID" value="KAG0113442.1"/>
    <property type="molecule type" value="Genomic_DNA"/>
</dbReference>
<comment type="caution">
    <text evidence="3">The sequence shown here is derived from an EMBL/GenBank/DDBJ whole genome shotgun (WGS) entry which is preliminary data.</text>
</comment>
<feature type="coiled-coil region" evidence="1">
    <location>
        <begin position="70"/>
        <end position="132"/>
    </location>
</feature>
<reference evidence="3" key="1">
    <citation type="submission" date="2020-10" db="EMBL/GenBank/DDBJ databases">
        <title>Feather gene expression reveals the developmental basis of iridescence in African starlings.</title>
        <authorList>
            <person name="Rubenstein D.R."/>
        </authorList>
    </citation>
    <scope>NUCLEOTIDE SEQUENCE</scope>
    <source>
        <strain evidence="3">SS15</strain>
        <tissue evidence="3">Liver</tissue>
    </source>
</reference>
<dbReference type="AlphaFoldDB" id="A0A835NDL4"/>
<evidence type="ECO:0000256" key="1">
    <source>
        <dbReference type="SAM" id="Coils"/>
    </source>
</evidence>
<proteinExistence type="predicted"/>
<organism evidence="3">
    <name type="scientific">Lamprotornis superbus</name>
    <dbReference type="NCBI Taxonomy" id="245042"/>
    <lineage>
        <taxon>Eukaryota</taxon>
        <taxon>Metazoa</taxon>
        <taxon>Chordata</taxon>
        <taxon>Craniata</taxon>
        <taxon>Vertebrata</taxon>
        <taxon>Euteleostomi</taxon>
        <taxon>Archelosauria</taxon>
        <taxon>Archosauria</taxon>
        <taxon>Dinosauria</taxon>
        <taxon>Saurischia</taxon>
        <taxon>Theropoda</taxon>
        <taxon>Coelurosauria</taxon>
        <taxon>Aves</taxon>
        <taxon>Neognathae</taxon>
        <taxon>Neoaves</taxon>
        <taxon>Telluraves</taxon>
        <taxon>Australaves</taxon>
        <taxon>Passeriformes</taxon>
        <taxon>Sturnidae</taxon>
        <taxon>Lamprotornis</taxon>
    </lineage>
</organism>
<dbReference type="EMBL" id="JADDUC020000030">
    <property type="protein sequence ID" value="KAI1230662.1"/>
    <property type="molecule type" value="Genomic_DNA"/>
</dbReference>
<gene>
    <name evidence="4" type="ORF">IHE44_0010137</name>
    <name evidence="3" type="ORF">IHE44_010495</name>
</gene>
<reference evidence="4" key="3">
    <citation type="submission" date="2022-01" db="EMBL/GenBank/DDBJ databases">
        <authorList>
            <person name="Rubenstein D.R."/>
        </authorList>
    </citation>
    <scope>NUCLEOTIDE SEQUENCE</scope>
    <source>
        <strain evidence="4">SS15</strain>
        <tissue evidence="4">Liver</tissue>
    </source>
</reference>
<protein>
    <submittedName>
        <fullName evidence="3">Uncharacterized protein</fullName>
    </submittedName>
</protein>
<dbReference type="OrthoDB" id="9398480at2759"/>
<evidence type="ECO:0000313" key="3">
    <source>
        <dbReference type="EMBL" id="KAG0113442.1"/>
    </source>
</evidence>
<reference evidence="4 5" key="2">
    <citation type="journal article" date="2021" name="J. Hered.">
        <title>Feather Gene Expression Elucidates the Developmental Basis of Plumage Iridescence in African Starlings.</title>
        <authorList>
            <person name="Rubenstein D.R."/>
            <person name="Corvelo A."/>
            <person name="MacManes M.D."/>
            <person name="Maia R."/>
            <person name="Narzisi G."/>
            <person name="Rousaki A."/>
            <person name="Vandenabeele P."/>
            <person name="Shawkey M.D."/>
            <person name="Solomon J."/>
        </authorList>
    </citation>
    <scope>NUCLEOTIDE SEQUENCE [LARGE SCALE GENOMIC DNA]</scope>
    <source>
        <strain evidence="4">SS15</strain>
    </source>
</reference>
<evidence type="ECO:0000313" key="5">
    <source>
        <dbReference type="Proteomes" id="UP000618051"/>
    </source>
</evidence>
<keyword evidence="1" id="KW-0175">Coiled coil</keyword>
<evidence type="ECO:0000256" key="2">
    <source>
        <dbReference type="SAM" id="SignalP"/>
    </source>
</evidence>